<sequence>MDLKGKKIMVLAEEAFEDLELWYPVLRLKEEGCEVTIVGTGSSDTYRGKHGVPVKVDKNIGEVSADDYDGVVVPGGWAPDKLRRYEAVKKLVRQFAEQKKLLATICHGPWVLISAGVVKGYTMTCVEAIIDDIVNAGAVYVDREVVVDGNMITSRRPQDLPAFMREIINYLKQH</sequence>
<dbReference type="FunCoup" id="A0A140L7M7">
    <property type="interactions" value="276"/>
</dbReference>
<keyword evidence="4" id="KW-1185">Reference proteome</keyword>
<proteinExistence type="inferred from homology"/>
<evidence type="ECO:0000256" key="1">
    <source>
        <dbReference type="ARBA" id="ARBA00008542"/>
    </source>
</evidence>
<dbReference type="EC" id="3.2.-.-" evidence="3"/>
<dbReference type="InterPro" id="IPR029062">
    <property type="entry name" value="Class_I_gatase-like"/>
</dbReference>
<organism evidence="3 4">
    <name type="scientific">Fervidicola ferrireducens</name>
    <dbReference type="NCBI Taxonomy" id="520764"/>
    <lineage>
        <taxon>Bacteria</taxon>
        <taxon>Bacillati</taxon>
        <taxon>Bacillota</taxon>
        <taxon>Clostridia</taxon>
        <taxon>Thermosediminibacterales</taxon>
        <taxon>Thermosediminibacteraceae</taxon>
        <taxon>Fervidicola</taxon>
    </lineage>
</organism>
<comment type="caution">
    <text evidence="3">The sequence shown here is derived from an EMBL/GenBank/DDBJ whole genome shotgun (WGS) entry which is preliminary data.</text>
</comment>
<dbReference type="STRING" id="520764.AN618_15830"/>
<evidence type="ECO:0000259" key="2">
    <source>
        <dbReference type="Pfam" id="PF01965"/>
    </source>
</evidence>
<dbReference type="PATRIC" id="fig|520764.3.peg.1701"/>
<dbReference type="InterPro" id="IPR002818">
    <property type="entry name" value="DJ-1/PfpI"/>
</dbReference>
<dbReference type="EMBL" id="LOED01000019">
    <property type="protein sequence ID" value="KXG76552.1"/>
    <property type="molecule type" value="Genomic_DNA"/>
</dbReference>
<protein>
    <submittedName>
        <fullName evidence="3">Putative cysteine protease YraA</fullName>
        <ecNumber evidence="3">3.2.-.-</ecNumber>
    </submittedName>
</protein>
<dbReference type="OrthoDB" id="9800516at2"/>
<dbReference type="GO" id="GO:0006508">
    <property type="term" value="P:proteolysis"/>
    <property type="evidence" value="ECO:0007669"/>
    <property type="project" value="UniProtKB-KW"/>
</dbReference>
<evidence type="ECO:0000313" key="4">
    <source>
        <dbReference type="Proteomes" id="UP000070427"/>
    </source>
</evidence>
<dbReference type="PANTHER" id="PTHR42733">
    <property type="entry name" value="DJ-1 PROTEIN"/>
    <property type="match status" value="1"/>
</dbReference>
<evidence type="ECO:0000313" key="3">
    <source>
        <dbReference type="EMBL" id="KXG76552.1"/>
    </source>
</evidence>
<keyword evidence="3" id="KW-0326">Glycosidase</keyword>
<dbReference type="AlphaFoldDB" id="A0A140L7M7"/>
<reference evidence="3 4" key="1">
    <citation type="submission" date="2015-12" db="EMBL/GenBank/DDBJ databases">
        <title>Draft genome sequnece of Fervidicola ferrireducens strain Y170.</title>
        <authorList>
            <person name="Patel B.K."/>
        </authorList>
    </citation>
    <scope>NUCLEOTIDE SEQUENCE [LARGE SCALE GENOMIC DNA]</scope>
    <source>
        <strain evidence="3 4">Y170</strain>
    </source>
</reference>
<keyword evidence="3" id="KW-0378">Hydrolase</keyword>
<keyword evidence="3" id="KW-0645">Protease</keyword>
<dbReference type="RefSeq" id="WP_066353702.1">
    <property type="nucleotide sequence ID" value="NZ_LOED01000019.1"/>
</dbReference>
<dbReference type="SUPFAM" id="SSF52317">
    <property type="entry name" value="Class I glutamine amidotransferase-like"/>
    <property type="match status" value="1"/>
</dbReference>
<dbReference type="PROSITE" id="PS51276">
    <property type="entry name" value="PEPTIDASE_C56_PFPI"/>
    <property type="match status" value="1"/>
</dbReference>
<dbReference type="InterPro" id="IPR006286">
    <property type="entry name" value="C56_PfpI-like"/>
</dbReference>
<comment type="similarity">
    <text evidence="1">Belongs to the peptidase C56 family.</text>
</comment>
<dbReference type="Pfam" id="PF01965">
    <property type="entry name" value="DJ-1_PfpI"/>
    <property type="match status" value="1"/>
</dbReference>
<feature type="domain" description="DJ-1/PfpI" evidence="2">
    <location>
        <begin position="6"/>
        <end position="169"/>
    </location>
</feature>
<accession>A0A140L7M7</accession>
<dbReference type="CDD" id="cd03134">
    <property type="entry name" value="GATase1_PfpI_like"/>
    <property type="match status" value="1"/>
</dbReference>
<dbReference type="Gene3D" id="3.40.50.880">
    <property type="match status" value="1"/>
</dbReference>
<gene>
    <name evidence="3" type="primary">yraA</name>
    <name evidence="3" type="ORF">AN618_15830</name>
</gene>
<dbReference type="NCBIfam" id="TIGR01382">
    <property type="entry name" value="PfpI"/>
    <property type="match status" value="1"/>
</dbReference>
<name>A0A140L7M7_9FIRM</name>
<dbReference type="GO" id="GO:0016798">
    <property type="term" value="F:hydrolase activity, acting on glycosyl bonds"/>
    <property type="evidence" value="ECO:0007669"/>
    <property type="project" value="UniProtKB-KW"/>
</dbReference>
<dbReference type="InParanoid" id="A0A140L7M7"/>
<dbReference type="Proteomes" id="UP000070427">
    <property type="component" value="Unassembled WGS sequence"/>
</dbReference>
<dbReference type="GO" id="GO:0008233">
    <property type="term" value="F:peptidase activity"/>
    <property type="evidence" value="ECO:0007669"/>
    <property type="project" value="UniProtKB-KW"/>
</dbReference>